<comment type="caution">
    <text evidence="4">The sequence shown here is derived from an EMBL/GenBank/DDBJ whole genome shotgun (WGS) entry which is preliminary data.</text>
</comment>
<gene>
    <name evidence="4" type="ORF">R1flu_005811</name>
</gene>
<dbReference type="EMBL" id="JBHFFA010000003">
    <property type="protein sequence ID" value="KAL2634332.1"/>
    <property type="molecule type" value="Genomic_DNA"/>
</dbReference>
<sequence>MDKWMREASRRGAAVGEALKDAAFDISWSFRDSAKTGFGFPRFLSSMASLGVATVAAAGTASVALDMTGKFFGKRECNTCNGWEGLRCTLCRGSGRVRYTVNDSSLSEAERANTRSVAAAVLEDRAEIQYVPASVGLELPLPYSGCPACDATGVEICSTCEGDSWKPKFNFENLMNAPWQSWDVYRKVKPEPIPGTTEVVADPAVAAFNMYAREEAEKGFTYDEDVKEKMMYKYHNAREYDNIRERVARREPGWEHMQDFLAVKDPERALSDPVIVVDPPYYYAKAQIVAEVNELPVPPRPEQWMSKIEYPLKESDWSKEDLKNPKVKAEMEVLLRGQEQFFNTFRDKSWEMMWRKKKIAEVTQSKISSYESGVDAEAYQPAQPEAFTSDADVLVSSPDTTSSASAEVKPAVEKKPESKKRPEDAKKKRERQERAERMARQAAEREAALARAKEAKEKKRGS</sequence>
<feature type="compositionally biased region" description="Basic and acidic residues" evidence="1">
    <location>
        <begin position="410"/>
        <end position="457"/>
    </location>
</feature>
<keyword evidence="5" id="KW-1185">Reference proteome</keyword>
<evidence type="ECO:0000256" key="2">
    <source>
        <dbReference type="SAM" id="Phobius"/>
    </source>
</evidence>
<feature type="region of interest" description="Disordered" evidence="1">
    <location>
        <begin position="395"/>
        <end position="462"/>
    </location>
</feature>
<evidence type="ECO:0000256" key="1">
    <source>
        <dbReference type="SAM" id="MobiDB-lite"/>
    </source>
</evidence>
<dbReference type="Pfam" id="PF25112">
    <property type="entry name" value="zf-AtTam37"/>
    <property type="match status" value="1"/>
</dbReference>
<organism evidence="4 5">
    <name type="scientific">Riccia fluitans</name>
    <dbReference type="NCBI Taxonomy" id="41844"/>
    <lineage>
        <taxon>Eukaryota</taxon>
        <taxon>Viridiplantae</taxon>
        <taxon>Streptophyta</taxon>
        <taxon>Embryophyta</taxon>
        <taxon>Marchantiophyta</taxon>
        <taxon>Marchantiopsida</taxon>
        <taxon>Marchantiidae</taxon>
        <taxon>Marchantiales</taxon>
        <taxon>Ricciaceae</taxon>
        <taxon>Riccia</taxon>
    </lineage>
</organism>
<evidence type="ECO:0000313" key="4">
    <source>
        <dbReference type="EMBL" id="KAL2634332.1"/>
    </source>
</evidence>
<evidence type="ECO:0000313" key="5">
    <source>
        <dbReference type="Proteomes" id="UP001605036"/>
    </source>
</evidence>
<dbReference type="InterPro" id="IPR056892">
    <property type="entry name" value="Zf-AtTam37"/>
</dbReference>
<keyword evidence="2" id="KW-1133">Transmembrane helix</keyword>
<dbReference type="AlphaFoldDB" id="A0ABD1YX88"/>
<keyword evidence="2" id="KW-0472">Membrane</keyword>
<proteinExistence type="predicted"/>
<dbReference type="Proteomes" id="UP001605036">
    <property type="component" value="Unassembled WGS sequence"/>
</dbReference>
<dbReference type="PANTHER" id="PTHR36404">
    <property type="entry name" value="EMBRYO DEFECTIVE 2737"/>
    <property type="match status" value="1"/>
</dbReference>
<keyword evidence="2" id="KW-0812">Transmembrane</keyword>
<feature type="transmembrane region" description="Helical" evidence="2">
    <location>
        <begin position="43"/>
        <end position="65"/>
    </location>
</feature>
<accession>A0ABD1YX88</accession>
<feature type="domain" description="AtTam37 zinc finger" evidence="3">
    <location>
        <begin position="69"/>
        <end position="179"/>
    </location>
</feature>
<protein>
    <recommendedName>
        <fullName evidence="3">AtTam37 zinc finger domain-containing protein</fullName>
    </recommendedName>
</protein>
<evidence type="ECO:0000259" key="3">
    <source>
        <dbReference type="Pfam" id="PF25112"/>
    </source>
</evidence>
<name>A0ABD1YX88_9MARC</name>
<dbReference type="PANTHER" id="PTHR36404:SF1">
    <property type="entry name" value="EMBRYO DEFECTIVE 2737"/>
    <property type="match status" value="1"/>
</dbReference>
<reference evidence="4 5" key="1">
    <citation type="submission" date="2024-09" db="EMBL/GenBank/DDBJ databases">
        <title>Chromosome-scale assembly of Riccia fluitans.</title>
        <authorList>
            <person name="Paukszto L."/>
            <person name="Sawicki J."/>
            <person name="Karawczyk K."/>
            <person name="Piernik-Szablinska J."/>
            <person name="Szczecinska M."/>
            <person name="Mazdziarz M."/>
        </authorList>
    </citation>
    <scope>NUCLEOTIDE SEQUENCE [LARGE SCALE GENOMIC DNA]</scope>
    <source>
        <strain evidence="4">Rf_01</strain>
        <tissue evidence="4">Aerial parts of the thallus</tissue>
    </source>
</reference>